<reference evidence="2" key="1">
    <citation type="submission" date="2023-03" db="EMBL/GenBank/DDBJ databases">
        <title>Andean soil-derived lignocellulolytic bacterial consortium as a source of novel taxa and putative plastic-active enzymes.</title>
        <authorList>
            <person name="Diaz-Garcia L."/>
            <person name="Chuvochina M."/>
            <person name="Feuerriegel G."/>
            <person name="Bunk B."/>
            <person name="Sproer C."/>
            <person name="Streit W.R."/>
            <person name="Rodriguez L.M."/>
            <person name="Overmann J."/>
            <person name="Jimenez D.J."/>
        </authorList>
    </citation>
    <scope>NUCLEOTIDE SEQUENCE</scope>
    <source>
        <strain evidence="2">MAG 4196</strain>
    </source>
</reference>
<sequence>MSKRFPGYEPSTDLRQAITRYREARAKDEKASGRTQVEEVNAARDTPGHDDAMRGIAHRIEKGADHD</sequence>
<feature type="compositionally biased region" description="Basic and acidic residues" evidence="1">
    <location>
        <begin position="46"/>
        <end position="67"/>
    </location>
</feature>
<evidence type="ECO:0000313" key="3">
    <source>
        <dbReference type="Proteomes" id="UP001217476"/>
    </source>
</evidence>
<evidence type="ECO:0000313" key="2">
    <source>
        <dbReference type="EMBL" id="WEK04538.1"/>
    </source>
</evidence>
<name>A0AAJ6B1K4_9HYPH</name>
<proteinExistence type="predicted"/>
<dbReference type="Proteomes" id="UP001217476">
    <property type="component" value="Chromosome"/>
</dbReference>
<gene>
    <name evidence="2" type="ORF">P0Y65_20575</name>
</gene>
<dbReference type="AlphaFoldDB" id="A0AAJ6B1K4"/>
<organism evidence="2 3">
    <name type="scientific">Candidatus Devosia phytovorans</name>
    <dbReference type="NCBI Taxonomy" id="3121372"/>
    <lineage>
        <taxon>Bacteria</taxon>
        <taxon>Pseudomonadati</taxon>
        <taxon>Pseudomonadota</taxon>
        <taxon>Alphaproteobacteria</taxon>
        <taxon>Hyphomicrobiales</taxon>
        <taxon>Devosiaceae</taxon>
        <taxon>Devosia</taxon>
    </lineage>
</organism>
<evidence type="ECO:0000256" key="1">
    <source>
        <dbReference type="SAM" id="MobiDB-lite"/>
    </source>
</evidence>
<dbReference type="EMBL" id="CP119312">
    <property type="protein sequence ID" value="WEK04538.1"/>
    <property type="molecule type" value="Genomic_DNA"/>
</dbReference>
<feature type="region of interest" description="Disordered" evidence="1">
    <location>
        <begin position="24"/>
        <end position="67"/>
    </location>
</feature>
<protein>
    <submittedName>
        <fullName evidence="2">Uncharacterized protein</fullName>
    </submittedName>
</protein>
<accession>A0AAJ6B1K4</accession>